<dbReference type="AlphaFoldDB" id="A0A917HZE0"/>
<evidence type="ECO:0000256" key="4">
    <source>
        <dbReference type="ARBA" id="ARBA00023284"/>
    </source>
</evidence>
<dbReference type="InterPro" id="IPR013766">
    <property type="entry name" value="Thioredoxin_domain"/>
</dbReference>
<feature type="domain" description="Thioredoxin" evidence="5">
    <location>
        <begin position="315"/>
        <end position="459"/>
    </location>
</feature>
<keyword evidence="7" id="KW-1185">Reference proteome</keyword>
<dbReference type="Pfam" id="PF08534">
    <property type="entry name" value="Redoxin"/>
    <property type="match status" value="1"/>
</dbReference>
<dbReference type="Gene3D" id="3.40.30.10">
    <property type="entry name" value="Glutaredoxin"/>
    <property type="match status" value="1"/>
</dbReference>
<dbReference type="EMBL" id="BMJW01000002">
    <property type="protein sequence ID" value="GGG97619.1"/>
    <property type="molecule type" value="Genomic_DNA"/>
</dbReference>
<accession>A0A917HZE0</accession>
<evidence type="ECO:0000256" key="1">
    <source>
        <dbReference type="ARBA" id="ARBA00004196"/>
    </source>
</evidence>
<reference evidence="6" key="2">
    <citation type="submission" date="2020-09" db="EMBL/GenBank/DDBJ databases">
        <authorList>
            <person name="Sun Q."/>
            <person name="Zhou Y."/>
        </authorList>
    </citation>
    <scope>NUCLEOTIDE SEQUENCE</scope>
    <source>
        <strain evidence="6">CGMCC 1.15763</strain>
    </source>
</reference>
<evidence type="ECO:0000313" key="7">
    <source>
        <dbReference type="Proteomes" id="UP000633278"/>
    </source>
</evidence>
<dbReference type="PANTHER" id="PTHR42852:SF6">
    <property type="entry name" value="THIOL:DISULFIDE INTERCHANGE PROTEIN DSBE"/>
    <property type="match status" value="1"/>
</dbReference>
<comment type="caution">
    <text evidence="6">The sequence shown here is derived from an EMBL/GenBank/DDBJ whole genome shotgun (WGS) entry which is preliminary data.</text>
</comment>
<protein>
    <recommendedName>
        <fullName evidence="5">Thioredoxin domain-containing protein</fullName>
    </recommendedName>
</protein>
<dbReference type="Proteomes" id="UP000633278">
    <property type="component" value="Unassembled WGS sequence"/>
</dbReference>
<dbReference type="PANTHER" id="PTHR42852">
    <property type="entry name" value="THIOL:DISULFIDE INTERCHANGE PROTEIN DSBE"/>
    <property type="match status" value="1"/>
</dbReference>
<comment type="subcellular location">
    <subcellularLocation>
        <location evidence="1">Cell envelope</location>
    </subcellularLocation>
</comment>
<dbReference type="GO" id="GO:0017004">
    <property type="term" value="P:cytochrome complex assembly"/>
    <property type="evidence" value="ECO:0007669"/>
    <property type="project" value="UniProtKB-KW"/>
</dbReference>
<gene>
    <name evidence="6" type="ORF">GCM10011416_14570</name>
</gene>
<dbReference type="InterPro" id="IPR050553">
    <property type="entry name" value="Thioredoxin_ResA/DsbE_sf"/>
</dbReference>
<dbReference type="PROSITE" id="PS51352">
    <property type="entry name" value="THIOREDOXIN_2"/>
    <property type="match status" value="1"/>
</dbReference>
<dbReference type="GO" id="GO:0030313">
    <property type="term" value="C:cell envelope"/>
    <property type="evidence" value="ECO:0007669"/>
    <property type="project" value="UniProtKB-SubCell"/>
</dbReference>
<keyword evidence="3" id="KW-1015">Disulfide bond</keyword>
<evidence type="ECO:0000256" key="3">
    <source>
        <dbReference type="ARBA" id="ARBA00023157"/>
    </source>
</evidence>
<evidence type="ECO:0000259" key="5">
    <source>
        <dbReference type="PROSITE" id="PS51352"/>
    </source>
</evidence>
<dbReference type="InterPro" id="IPR036249">
    <property type="entry name" value="Thioredoxin-like_sf"/>
</dbReference>
<evidence type="ECO:0000256" key="2">
    <source>
        <dbReference type="ARBA" id="ARBA00022748"/>
    </source>
</evidence>
<organism evidence="6 7">
    <name type="scientific">Polaribacter pacificus</name>
    <dbReference type="NCBI Taxonomy" id="1775173"/>
    <lineage>
        <taxon>Bacteria</taxon>
        <taxon>Pseudomonadati</taxon>
        <taxon>Bacteroidota</taxon>
        <taxon>Flavobacteriia</taxon>
        <taxon>Flavobacteriales</taxon>
        <taxon>Flavobacteriaceae</taxon>
    </lineage>
</organism>
<evidence type="ECO:0000313" key="6">
    <source>
        <dbReference type="EMBL" id="GGG97619.1"/>
    </source>
</evidence>
<keyword evidence="2" id="KW-0201">Cytochrome c-type biogenesis</keyword>
<keyword evidence="4" id="KW-0676">Redox-active center</keyword>
<proteinExistence type="predicted"/>
<name>A0A917HZE0_9FLAO</name>
<sequence length="459" mass="52646">MKRILIILLSAFCLTSCTENPSKKYILFSGKIENATKKEYRMVKNKGGSGRVDIILAEDGSFTDTITSGTGHYILTDSRNRADFYLTDGGEYHFTGVANDFRNTAKLTGTDPDASNYLMTKYERINRVRGDYTEYNSLNESDFLTREAMLNKSYLSYLDSFANIPEEFAQFERDELYNYHLLSLIKYEFLHGYYTKQPDFKVSKDFLKELEGVDYVNEKAYKLRGSYNKLVIEHFKRKASDFSESEGLDEYLAKLKVFGDIPNDHIKNDLLLSAAKYDIGYTDDFEKYYKNYLSVSTSDENDKIITEKYQGLKKLTLGQPSPVFKDYVNHAGGTTSLADFKGKYVYIDVWATWCAPCLAEVPSLKKIEKQYHGKNIEFLSISIDIEKVRPAWRKMVTDKKLGGTQLIAESDWSSEFIKEYQINSIPRFIMIDPSGKIVNSNAPRPSSPELLDLFNELGI</sequence>
<dbReference type="GO" id="GO:0016491">
    <property type="term" value="F:oxidoreductase activity"/>
    <property type="evidence" value="ECO:0007669"/>
    <property type="project" value="InterPro"/>
</dbReference>
<dbReference type="RefSeq" id="WP_188598660.1">
    <property type="nucleotide sequence ID" value="NZ_BMJW01000002.1"/>
</dbReference>
<dbReference type="CDD" id="cd02966">
    <property type="entry name" value="TlpA_like_family"/>
    <property type="match status" value="1"/>
</dbReference>
<dbReference type="InterPro" id="IPR013740">
    <property type="entry name" value="Redoxin"/>
</dbReference>
<reference evidence="6" key="1">
    <citation type="journal article" date="2014" name="Int. J. Syst. Evol. Microbiol.">
        <title>Complete genome sequence of Corynebacterium casei LMG S-19264T (=DSM 44701T), isolated from a smear-ripened cheese.</title>
        <authorList>
            <consortium name="US DOE Joint Genome Institute (JGI-PGF)"/>
            <person name="Walter F."/>
            <person name="Albersmeier A."/>
            <person name="Kalinowski J."/>
            <person name="Ruckert C."/>
        </authorList>
    </citation>
    <scope>NUCLEOTIDE SEQUENCE</scope>
    <source>
        <strain evidence="6">CGMCC 1.15763</strain>
    </source>
</reference>
<dbReference type="SUPFAM" id="SSF52833">
    <property type="entry name" value="Thioredoxin-like"/>
    <property type="match status" value="1"/>
</dbReference>